<evidence type="ECO:0000313" key="1">
    <source>
        <dbReference type="EMBL" id="KAF2905679.1"/>
    </source>
</evidence>
<dbReference type="PANTHER" id="PTHR31649:SF10">
    <property type="entry name" value="IP19903P-RELATED"/>
    <property type="match status" value="1"/>
</dbReference>
<dbReference type="Proteomes" id="UP000801492">
    <property type="component" value="Unassembled WGS sequence"/>
</dbReference>
<reference evidence="1" key="1">
    <citation type="submission" date="2019-08" db="EMBL/GenBank/DDBJ databases">
        <title>The genome of the North American firefly Photinus pyralis.</title>
        <authorList>
            <consortium name="Photinus pyralis genome working group"/>
            <person name="Fallon T.R."/>
            <person name="Sander Lower S.E."/>
            <person name="Weng J.-K."/>
        </authorList>
    </citation>
    <scope>NUCLEOTIDE SEQUENCE</scope>
    <source>
        <strain evidence="1">TRF0915ILg1</strain>
        <tissue evidence="1">Whole body</tissue>
    </source>
</reference>
<keyword evidence="2" id="KW-1185">Reference proteome</keyword>
<dbReference type="OrthoDB" id="6751621at2759"/>
<gene>
    <name evidence="1" type="ORF">ILUMI_00500</name>
</gene>
<evidence type="ECO:0000313" key="2">
    <source>
        <dbReference type="Proteomes" id="UP000801492"/>
    </source>
</evidence>
<sequence>VIRNVSLHIHIQHENNKYHIIIKIYVVASVHSKQNKLTRKFTIMENRILIYLFLVSFVYTLNAKSYFEDYCWREYDGNLPSDAAAFGLDSRGKPVYIGQVLYEGKLIPGQIYTNDRNIYFEWKENAIATYENVKILCTQHMDKFEWVQTEHNKVVFLTNKILIKGGYQPEWLTYIGKKEVNGVTYLGKVICGPYDCYGLYTTNDGRTSLDTSFQILTYKQ</sequence>
<dbReference type="InterPro" id="IPR006616">
    <property type="entry name" value="DM9_repeat"/>
</dbReference>
<accession>A0A8K0DH45</accession>
<dbReference type="EMBL" id="VTPC01000472">
    <property type="protein sequence ID" value="KAF2905679.1"/>
    <property type="molecule type" value="Genomic_DNA"/>
</dbReference>
<dbReference type="AlphaFoldDB" id="A0A8K0DH45"/>
<organism evidence="1 2">
    <name type="scientific">Ignelater luminosus</name>
    <name type="common">Cucubano</name>
    <name type="synonym">Pyrophorus luminosus</name>
    <dbReference type="NCBI Taxonomy" id="2038154"/>
    <lineage>
        <taxon>Eukaryota</taxon>
        <taxon>Metazoa</taxon>
        <taxon>Ecdysozoa</taxon>
        <taxon>Arthropoda</taxon>
        <taxon>Hexapoda</taxon>
        <taxon>Insecta</taxon>
        <taxon>Pterygota</taxon>
        <taxon>Neoptera</taxon>
        <taxon>Endopterygota</taxon>
        <taxon>Coleoptera</taxon>
        <taxon>Polyphaga</taxon>
        <taxon>Elateriformia</taxon>
        <taxon>Elateroidea</taxon>
        <taxon>Elateridae</taxon>
        <taxon>Agrypninae</taxon>
        <taxon>Pyrophorini</taxon>
        <taxon>Ignelater</taxon>
    </lineage>
</organism>
<name>A0A8K0DH45_IGNLU</name>
<dbReference type="Pfam" id="PF11901">
    <property type="entry name" value="DM9"/>
    <property type="match status" value="1"/>
</dbReference>
<feature type="non-terminal residue" evidence="1">
    <location>
        <position position="220"/>
    </location>
</feature>
<dbReference type="SMART" id="SM00696">
    <property type="entry name" value="DM9"/>
    <property type="match status" value="1"/>
</dbReference>
<protein>
    <submittedName>
        <fullName evidence="1">Uncharacterized protein</fullName>
    </submittedName>
</protein>
<comment type="caution">
    <text evidence="1">The sequence shown here is derived from an EMBL/GenBank/DDBJ whole genome shotgun (WGS) entry which is preliminary data.</text>
</comment>
<dbReference type="PANTHER" id="PTHR31649">
    <property type="entry name" value="AGAP009604-PA"/>
    <property type="match status" value="1"/>
</dbReference>
<proteinExistence type="predicted"/>